<dbReference type="AlphaFoldDB" id="A0A0A9AT11"/>
<reference evidence="1" key="1">
    <citation type="submission" date="2014-09" db="EMBL/GenBank/DDBJ databases">
        <authorList>
            <person name="Magalhaes I.L.F."/>
            <person name="Oliveira U."/>
            <person name="Santos F.R."/>
            <person name="Vidigal T.H.D.A."/>
            <person name="Brescovit A.D."/>
            <person name="Santos A.J."/>
        </authorList>
    </citation>
    <scope>NUCLEOTIDE SEQUENCE</scope>
    <source>
        <tissue evidence="1">Shoot tissue taken approximately 20 cm above the soil surface</tissue>
    </source>
</reference>
<reference evidence="1" key="2">
    <citation type="journal article" date="2015" name="Data Brief">
        <title>Shoot transcriptome of the giant reed, Arundo donax.</title>
        <authorList>
            <person name="Barrero R.A."/>
            <person name="Guerrero F.D."/>
            <person name="Moolhuijzen P."/>
            <person name="Goolsby J.A."/>
            <person name="Tidwell J."/>
            <person name="Bellgard S.E."/>
            <person name="Bellgard M.I."/>
        </authorList>
    </citation>
    <scope>NUCLEOTIDE SEQUENCE</scope>
    <source>
        <tissue evidence="1">Shoot tissue taken approximately 20 cm above the soil surface</tissue>
    </source>
</reference>
<evidence type="ECO:0000313" key="1">
    <source>
        <dbReference type="EMBL" id="JAD50217.1"/>
    </source>
</evidence>
<dbReference type="EMBL" id="GBRH01247678">
    <property type="protein sequence ID" value="JAD50217.1"/>
    <property type="molecule type" value="Transcribed_RNA"/>
</dbReference>
<accession>A0A0A9AT11</accession>
<protein>
    <submittedName>
        <fullName evidence="1">Uncharacterized protein</fullName>
    </submittedName>
</protein>
<proteinExistence type="predicted"/>
<sequence>MPLTSVTFVAGCANLNNGGTDRGSFFLRLSNTGTSPNVWCGVNLGGGRRPRHGFVLS</sequence>
<name>A0A0A9AT11_ARUDO</name>
<organism evidence="1">
    <name type="scientific">Arundo donax</name>
    <name type="common">Giant reed</name>
    <name type="synonym">Donax arundinaceus</name>
    <dbReference type="NCBI Taxonomy" id="35708"/>
    <lineage>
        <taxon>Eukaryota</taxon>
        <taxon>Viridiplantae</taxon>
        <taxon>Streptophyta</taxon>
        <taxon>Embryophyta</taxon>
        <taxon>Tracheophyta</taxon>
        <taxon>Spermatophyta</taxon>
        <taxon>Magnoliopsida</taxon>
        <taxon>Liliopsida</taxon>
        <taxon>Poales</taxon>
        <taxon>Poaceae</taxon>
        <taxon>PACMAD clade</taxon>
        <taxon>Arundinoideae</taxon>
        <taxon>Arundineae</taxon>
        <taxon>Arundo</taxon>
    </lineage>
</organism>